<dbReference type="InterPro" id="IPR014729">
    <property type="entry name" value="Rossmann-like_a/b/a_fold"/>
</dbReference>
<evidence type="ECO:0000259" key="14">
    <source>
        <dbReference type="Pfam" id="PF13603"/>
    </source>
</evidence>
<dbReference type="EMBL" id="PFCB01000009">
    <property type="protein sequence ID" value="PIR74737.1"/>
    <property type="molecule type" value="Genomic_DNA"/>
</dbReference>
<dbReference type="InterPro" id="IPR015413">
    <property type="entry name" value="Methionyl/Leucyl_tRNA_Synth"/>
</dbReference>
<dbReference type="Pfam" id="PF08264">
    <property type="entry name" value="Anticodon_1"/>
    <property type="match status" value="1"/>
</dbReference>
<comment type="catalytic activity">
    <reaction evidence="8 9">
        <text>tRNA(Leu) + L-leucine + ATP = L-leucyl-tRNA(Leu) + AMP + diphosphate</text>
        <dbReference type="Rhea" id="RHEA:11688"/>
        <dbReference type="Rhea" id="RHEA-COMP:9613"/>
        <dbReference type="Rhea" id="RHEA-COMP:9622"/>
        <dbReference type="ChEBI" id="CHEBI:30616"/>
        <dbReference type="ChEBI" id="CHEBI:33019"/>
        <dbReference type="ChEBI" id="CHEBI:57427"/>
        <dbReference type="ChEBI" id="CHEBI:78442"/>
        <dbReference type="ChEBI" id="CHEBI:78494"/>
        <dbReference type="ChEBI" id="CHEBI:456215"/>
        <dbReference type="EC" id="6.1.1.4"/>
    </reaction>
</comment>
<keyword evidence="5 9" id="KW-0067">ATP-binding</keyword>
<dbReference type="InterPro" id="IPR009080">
    <property type="entry name" value="tRNAsynth_Ia_anticodon-bd"/>
</dbReference>
<evidence type="ECO:0000313" key="16">
    <source>
        <dbReference type="Proteomes" id="UP000230154"/>
    </source>
</evidence>
<sequence length="1013" mass="115932">MARLRCATPSKRNIMNTYDPQKIEGKWQARWGQDGLYKTPENVTKKEKMYILPQLPYPSGSGLHVGHAEVYTACDIYARYQRMLGKSVLQVIGWDSFGLPAENYAIKTNVHPRKSTEDAIDNFRSQIKSLGISVDWDREVGSHNPDYYKWTQWFFLLMYKRGLAYRKKQLVNWCDDCKTVLANEQVIEGKCERSETVVVQKEMEQWYLRITDYADRLIDGLDTIDWPEETKKRQRDWIGRSEGAQIDFKIVCDCCPHRPHGKGTIGCANDLEVTVFTTRPDTIFGATYMVLSPEHVFVKSFLDRVENRKDVEKYIKQASKRTELERQVDQDKTGVELKGITAINPVNGEEIPVWIGDYVLASYGTGAIMSVPAHDERDFAFATKYLLPIREVVAGGTAEGAFTNPGAAVNSDFLNRLPTEQAKEKIIQFIEEKGIGKRKVQYRLRDWSVSRQRFWGAPIPMIVNEERREKKRTFVLIHGFRGRGDSNYFPRLQQFLEAQGHTGIAPTLPDADQPNLDEQVEFLINNIKIDEDSVILGHSLGGPVIMKWLAKTKQKVAKVIFSDSFYEPVFNDHDRPLVEKSTDWKAVSPEAIKNLADEFVCVIDNQFPIIPQEHSEQFAKKLDARIVYAKSNGEHFDDAHQPVFEEEVPVSGLLPLHVEDLPVLLPDDVDFKPTGQSPLTYSEDFSKGVEEKYGKGWKREVDTLDTFMCSSWYYYRYLDPHNDKEFASPNMLKQWMPVDFYLGGAEHVNGHLLYSRFFTKVLHDAGYIDFDEPFLTHRHQGIILGEDNRKMSKRWGNVINPTDVVNEYGADTCRMYEMFMGPLEETKPWNTGGVKGIRRFLDKVWKLQDKTHNADTITQGADAEALLHKTIKKVTDDTATLQFNTAIAKMMELVNVWAKEDAISKDHFGVLVTMLAPYAPHMAEELWHGLGHTNSVTTQSWPSYDALLLVEERLTIAVQVNGKLRATIDVPADTTEDEIKQKALAEPNIEKWLEGKEPKKIIYVKGRLVSVVM</sequence>
<dbReference type="InterPro" id="IPR002302">
    <property type="entry name" value="Leu-tRNA-ligase"/>
</dbReference>
<feature type="domain" description="Methionyl/Leucyl tRNA synthetase" evidence="13">
    <location>
        <begin position="51"/>
        <end position="193"/>
    </location>
</feature>
<evidence type="ECO:0000256" key="9">
    <source>
        <dbReference type="HAMAP-Rule" id="MF_00049"/>
    </source>
</evidence>
<reference evidence="16" key="1">
    <citation type="submission" date="2017-09" db="EMBL/GenBank/DDBJ databases">
        <title>Depth-based differentiation of microbial function through sediment-hosted aquifers and enrichment of novel symbionts in the deep terrestrial subsurface.</title>
        <authorList>
            <person name="Probst A.J."/>
            <person name="Ladd B."/>
            <person name="Jarett J.K."/>
            <person name="Geller-Mcgrath D.E."/>
            <person name="Sieber C.M.K."/>
            <person name="Emerson J.B."/>
            <person name="Anantharaman K."/>
            <person name="Thomas B.C."/>
            <person name="Malmstrom R."/>
            <person name="Stieglmeier M."/>
            <person name="Klingl A."/>
            <person name="Woyke T."/>
            <person name="Ryan C.M."/>
            <person name="Banfield J.F."/>
        </authorList>
    </citation>
    <scope>NUCLEOTIDE SEQUENCE [LARGE SCALE GENOMIC DNA]</scope>
</reference>
<evidence type="ECO:0000259" key="11">
    <source>
        <dbReference type="Pfam" id="PF00133"/>
    </source>
</evidence>
<dbReference type="GO" id="GO:0004823">
    <property type="term" value="F:leucine-tRNA ligase activity"/>
    <property type="evidence" value="ECO:0007669"/>
    <property type="project" value="UniProtKB-UniRule"/>
</dbReference>
<evidence type="ECO:0000259" key="12">
    <source>
        <dbReference type="Pfam" id="PF08264"/>
    </source>
</evidence>
<name>A0A2H0TTJ6_9BACT</name>
<protein>
    <recommendedName>
        <fullName evidence="9">Leucine--tRNA ligase</fullName>
        <ecNumber evidence="9">6.1.1.4</ecNumber>
    </recommendedName>
    <alternativeName>
        <fullName evidence="9">Leucyl-tRNA synthetase</fullName>
        <shortName evidence="9">LeuRS</shortName>
    </alternativeName>
</protein>
<dbReference type="PRINTS" id="PR00985">
    <property type="entry name" value="TRNASYNTHLEU"/>
</dbReference>
<dbReference type="SUPFAM" id="SSF47323">
    <property type="entry name" value="Anticodon-binding domain of a subclass of class I aminoacyl-tRNA synthetases"/>
    <property type="match status" value="1"/>
</dbReference>
<dbReference type="Gene3D" id="3.10.20.590">
    <property type="match status" value="1"/>
</dbReference>
<dbReference type="InterPro" id="IPR010662">
    <property type="entry name" value="RBBP9/YdeN"/>
</dbReference>
<evidence type="ECO:0000313" key="15">
    <source>
        <dbReference type="EMBL" id="PIR74737.1"/>
    </source>
</evidence>
<dbReference type="InterPro" id="IPR002300">
    <property type="entry name" value="aa-tRNA-synth_Ia"/>
</dbReference>
<dbReference type="Pfam" id="PF13603">
    <property type="entry name" value="tRNA-synt_1_2"/>
    <property type="match status" value="1"/>
</dbReference>
<dbReference type="GO" id="GO:0002161">
    <property type="term" value="F:aminoacyl-tRNA deacylase activity"/>
    <property type="evidence" value="ECO:0007669"/>
    <property type="project" value="InterPro"/>
</dbReference>
<organism evidence="15 16">
    <name type="scientific">Candidatus Magasanikbacteria bacterium CG10_big_fil_rev_8_21_14_0_10_47_10</name>
    <dbReference type="NCBI Taxonomy" id="1974652"/>
    <lineage>
        <taxon>Bacteria</taxon>
        <taxon>Candidatus Magasanikiibacteriota</taxon>
    </lineage>
</organism>
<evidence type="ECO:0000259" key="13">
    <source>
        <dbReference type="Pfam" id="PF09334"/>
    </source>
</evidence>
<dbReference type="FunFam" id="3.10.20.590:FF:000001">
    <property type="entry name" value="Leucine--tRNA ligase"/>
    <property type="match status" value="1"/>
</dbReference>
<dbReference type="NCBIfam" id="TIGR00396">
    <property type="entry name" value="leuS_bact"/>
    <property type="match status" value="1"/>
</dbReference>
<dbReference type="InterPro" id="IPR029058">
    <property type="entry name" value="AB_hydrolase_fold"/>
</dbReference>
<keyword evidence="3 9" id="KW-0436">Ligase</keyword>
<keyword evidence="4 9" id="KW-0547">Nucleotide-binding</keyword>
<dbReference type="SUPFAM" id="SSF50677">
    <property type="entry name" value="ValRS/IleRS/LeuRS editing domain"/>
    <property type="match status" value="1"/>
</dbReference>
<dbReference type="FunFam" id="1.10.730.10:FF:000011">
    <property type="entry name" value="Leucine--tRNA ligase chloroplastic/mitochondrial"/>
    <property type="match status" value="1"/>
</dbReference>
<evidence type="ECO:0000256" key="5">
    <source>
        <dbReference type="ARBA" id="ARBA00022840"/>
    </source>
</evidence>
<dbReference type="PANTHER" id="PTHR43740">
    <property type="entry name" value="LEUCYL-TRNA SYNTHETASE"/>
    <property type="match status" value="1"/>
</dbReference>
<dbReference type="Pfam" id="PF06821">
    <property type="entry name" value="Ser_hydrolase"/>
    <property type="match status" value="1"/>
</dbReference>
<dbReference type="EC" id="6.1.1.4" evidence="9"/>
<dbReference type="SUPFAM" id="SSF53474">
    <property type="entry name" value="alpha/beta-Hydrolases"/>
    <property type="match status" value="1"/>
</dbReference>
<dbReference type="HAMAP" id="MF_00049_B">
    <property type="entry name" value="Leu_tRNA_synth_B"/>
    <property type="match status" value="1"/>
</dbReference>
<dbReference type="Gene3D" id="1.10.730.10">
    <property type="entry name" value="Isoleucyl-tRNA Synthetase, Domain 1"/>
    <property type="match status" value="1"/>
</dbReference>
<dbReference type="GO" id="GO:0006429">
    <property type="term" value="P:leucyl-tRNA aminoacylation"/>
    <property type="evidence" value="ECO:0007669"/>
    <property type="project" value="UniProtKB-UniRule"/>
</dbReference>
<evidence type="ECO:0000256" key="8">
    <source>
        <dbReference type="ARBA" id="ARBA00047469"/>
    </source>
</evidence>
<proteinExistence type="inferred from homology"/>
<dbReference type="Proteomes" id="UP000230154">
    <property type="component" value="Unassembled WGS sequence"/>
</dbReference>
<dbReference type="FunFam" id="3.40.50.620:FF:000003">
    <property type="entry name" value="Leucine--tRNA ligase"/>
    <property type="match status" value="1"/>
</dbReference>
<dbReference type="Gene3D" id="3.40.50.620">
    <property type="entry name" value="HUPs"/>
    <property type="match status" value="2"/>
</dbReference>
<dbReference type="InterPro" id="IPR025709">
    <property type="entry name" value="Leu_tRNA-synth_edit"/>
</dbReference>
<evidence type="ECO:0000256" key="3">
    <source>
        <dbReference type="ARBA" id="ARBA00022598"/>
    </source>
</evidence>
<dbReference type="GO" id="GO:0005829">
    <property type="term" value="C:cytosol"/>
    <property type="evidence" value="ECO:0007669"/>
    <property type="project" value="TreeGrafter"/>
</dbReference>
<evidence type="ECO:0000256" key="2">
    <source>
        <dbReference type="ARBA" id="ARBA00022490"/>
    </source>
</evidence>
<dbReference type="GO" id="GO:0005524">
    <property type="term" value="F:ATP binding"/>
    <property type="evidence" value="ECO:0007669"/>
    <property type="project" value="UniProtKB-UniRule"/>
</dbReference>
<feature type="domain" description="Leucyl-tRNA synthetase editing" evidence="14">
    <location>
        <begin position="235"/>
        <end position="430"/>
    </location>
</feature>
<dbReference type="Pfam" id="PF09334">
    <property type="entry name" value="tRNA-synt_1g"/>
    <property type="match status" value="1"/>
</dbReference>
<keyword evidence="7 9" id="KW-0030">Aminoacyl-tRNA synthetase</keyword>
<keyword evidence="2 9" id="KW-0963">Cytoplasm</keyword>
<dbReference type="InterPro" id="IPR009008">
    <property type="entry name" value="Val/Leu/Ile-tRNA-synth_edit"/>
</dbReference>
<evidence type="ECO:0000256" key="10">
    <source>
        <dbReference type="RuleBase" id="RU363039"/>
    </source>
</evidence>
<feature type="domain" description="Aminoacyl-tRNA synthetase class Ia" evidence="11">
    <location>
        <begin position="695"/>
        <end position="816"/>
    </location>
</feature>
<dbReference type="Pfam" id="PF00133">
    <property type="entry name" value="tRNA-synt_1"/>
    <property type="match status" value="1"/>
</dbReference>
<accession>A0A2H0TTJ6</accession>
<evidence type="ECO:0000256" key="6">
    <source>
        <dbReference type="ARBA" id="ARBA00022917"/>
    </source>
</evidence>
<comment type="caution">
    <text evidence="9">Lacks conserved residue(s) required for the propagation of feature annotation.</text>
</comment>
<evidence type="ECO:0000256" key="1">
    <source>
        <dbReference type="ARBA" id="ARBA00005594"/>
    </source>
</evidence>
<keyword evidence="6 9" id="KW-0648">Protein biosynthesis</keyword>
<dbReference type="Gene3D" id="3.40.50.1820">
    <property type="entry name" value="alpha/beta hydrolase"/>
    <property type="match status" value="1"/>
</dbReference>
<dbReference type="CDD" id="cd07958">
    <property type="entry name" value="Anticodon_Ia_Leu_BEm"/>
    <property type="match status" value="1"/>
</dbReference>
<dbReference type="InterPro" id="IPR013155">
    <property type="entry name" value="M/V/L/I-tRNA-synth_anticd-bd"/>
</dbReference>
<gene>
    <name evidence="9" type="primary">leuS</name>
    <name evidence="15" type="ORF">COU35_01040</name>
</gene>
<evidence type="ECO:0000256" key="7">
    <source>
        <dbReference type="ARBA" id="ARBA00023146"/>
    </source>
</evidence>
<feature type="domain" description="Methionyl/Valyl/Leucyl/Isoleucyl-tRNA synthetase anticodon-binding" evidence="12">
    <location>
        <begin position="865"/>
        <end position="977"/>
    </location>
</feature>
<dbReference type="SUPFAM" id="SSF52374">
    <property type="entry name" value="Nucleotidylyl transferase"/>
    <property type="match status" value="1"/>
</dbReference>
<comment type="subcellular location">
    <subcellularLocation>
        <location evidence="9">Cytoplasm</location>
    </subcellularLocation>
</comment>
<evidence type="ECO:0000256" key="4">
    <source>
        <dbReference type="ARBA" id="ARBA00022741"/>
    </source>
</evidence>
<dbReference type="Gene3D" id="3.90.740.10">
    <property type="entry name" value="Valyl/Leucyl/Isoleucyl-tRNA synthetase, editing domain"/>
    <property type="match status" value="1"/>
</dbReference>
<comment type="caution">
    <text evidence="15">The sequence shown here is derived from an EMBL/GenBank/DDBJ whole genome shotgun (WGS) entry which is preliminary data.</text>
</comment>
<comment type="similarity">
    <text evidence="1 9 10">Belongs to the class-I aminoacyl-tRNA synthetase family.</text>
</comment>
<dbReference type="PANTHER" id="PTHR43740:SF2">
    <property type="entry name" value="LEUCINE--TRNA LIGASE, MITOCHONDRIAL"/>
    <property type="match status" value="1"/>
</dbReference>
<feature type="binding site" evidence="9">
    <location>
        <position position="793"/>
    </location>
    <ligand>
        <name>ATP</name>
        <dbReference type="ChEBI" id="CHEBI:30616"/>
    </ligand>
</feature>
<dbReference type="AlphaFoldDB" id="A0A2H0TTJ6"/>